<evidence type="ECO:0000313" key="2">
    <source>
        <dbReference type="EMBL" id="KAA5611847.1"/>
    </source>
</evidence>
<feature type="compositionally biased region" description="Basic and acidic residues" evidence="1">
    <location>
        <begin position="103"/>
        <end position="134"/>
    </location>
</feature>
<dbReference type="Proteomes" id="UP000325255">
    <property type="component" value="Unassembled WGS sequence"/>
</dbReference>
<organism evidence="2 3">
    <name type="scientific">Rhodovastum atsumiense</name>
    <dbReference type="NCBI Taxonomy" id="504468"/>
    <lineage>
        <taxon>Bacteria</taxon>
        <taxon>Pseudomonadati</taxon>
        <taxon>Pseudomonadota</taxon>
        <taxon>Alphaproteobacteria</taxon>
        <taxon>Acetobacterales</taxon>
        <taxon>Acetobacteraceae</taxon>
        <taxon>Rhodovastum</taxon>
    </lineage>
</organism>
<comment type="caution">
    <text evidence="2">The sequence shown here is derived from an EMBL/GenBank/DDBJ whole genome shotgun (WGS) entry which is preliminary data.</text>
</comment>
<dbReference type="EMBL" id="VWPK01000017">
    <property type="protein sequence ID" value="KAA5611847.1"/>
    <property type="molecule type" value="Genomic_DNA"/>
</dbReference>
<feature type="region of interest" description="Disordered" evidence="1">
    <location>
        <begin position="103"/>
        <end position="149"/>
    </location>
</feature>
<reference evidence="2 3" key="1">
    <citation type="submission" date="2019-09" db="EMBL/GenBank/DDBJ databases">
        <title>Genome sequence of Rhodovastum atsumiense, a diverse member of the Acetobacteraceae family of non-sulfur purple photosynthetic bacteria.</title>
        <authorList>
            <person name="Meyer T."/>
            <person name="Kyndt J."/>
        </authorList>
    </citation>
    <scope>NUCLEOTIDE SEQUENCE [LARGE SCALE GENOMIC DNA]</scope>
    <source>
        <strain evidence="2 3">DSM 21279</strain>
    </source>
</reference>
<keyword evidence="3" id="KW-1185">Reference proteome</keyword>
<protein>
    <submittedName>
        <fullName evidence="2">Uncharacterized protein</fullName>
    </submittedName>
</protein>
<name>A0A5M6IVH3_9PROT</name>
<sequence>MKQQLSDGMRFLLALLRDRPDPLIWQRGAGGLHCAFFGRMPAIPGVPVATVVALHARGLIAPADGQEGRDIWHMTLTATGSKEAAKEPLAYDYAAEFAAWQERQEERRRPRDACLEAQDRREVEAARGPQRPEQRLTAPRCMRGTGQVG</sequence>
<accession>A0A5M6IVH3</accession>
<evidence type="ECO:0000256" key="1">
    <source>
        <dbReference type="SAM" id="MobiDB-lite"/>
    </source>
</evidence>
<evidence type="ECO:0000313" key="3">
    <source>
        <dbReference type="Proteomes" id="UP000325255"/>
    </source>
</evidence>
<dbReference type="RefSeq" id="WP_150041095.1">
    <property type="nucleotide sequence ID" value="NZ_OW485605.1"/>
</dbReference>
<proteinExistence type="predicted"/>
<gene>
    <name evidence="2" type="ORF">F1189_12490</name>
</gene>
<dbReference type="AlphaFoldDB" id="A0A5M6IVH3"/>